<gene>
    <name evidence="2" type="ORF">H8R26_08760</name>
</gene>
<keyword evidence="1" id="KW-0812">Transmembrane</keyword>
<dbReference type="RefSeq" id="WP_166136682.1">
    <property type="nucleotide sequence ID" value="NZ_JAAOBY010000005.1"/>
</dbReference>
<organism evidence="2 3">
    <name type="scientific">Flavobacterium turcicum</name>
    <dbReference type="NCBI Taxonomy" id="2764718"/>
    <lineage>
        <taxon>Bacteria</taxon>
        <taxon>Pseudomonadati</taxon>
        <taxon>Bacteroidota</taxon>
        <taxon>Flavobacteriia</taxon>
        <taxon>Flavobacteriales</taxon>
        <taxon>Flavobacteriaceae</taxon>
        <taxon>Flavobacterium</taxon>
    </lineage>
</organism>
<proteinExistence type="predicted"/>
<keyword evidence="3" id="KW-1185">Reference proteome</keyword>
<name>A0ABR7JGB7_9FLAO</name>
<sequence length="73" mass="8162">MKKYTFKLIYTFYFALIGCCSLLAQIPGDENDTGNLEGTDTPSAPIDNLLLILALAGIVFAFYHFRKNKKAIQ</sequence>
<comment type="caution">
    <text evidence="2">The sequence shown here is derived from an EMBL/GenBank/DDBJ whole genome shotgun (WGS) entry which is preliminary data.</text>
</comment>
<dbReference type="Proteomes" id="UP000621670">
    <property type="component" value="Unassembled WGS sequence"/>
</dbReference>
<reference evidence="2 3" key="1">
    <citation type="submission" date="2020-08" db="EMBL/GenBank/DDBJ databases">
        <title>Description of novel Flavobacterium F-400 isolate.</title>
        <authorList>
            <person name="Saticioglu I."/>
            <person name="Duman M."/>
            <person name="Altun S."/>
        </authorList>
    </citation>
    <scope>NUCLEOTIDE SEQUENCE [LARGE SCALE GENOMIC DNA]</scope>
    <source>
        <strain evidence="2 3">F-400</strain>
    </source>
</reference>
<evidence type="ECO:0008006" key="4">
    <source>
        <dbReference type="Google" id="ProtNLM"/>
    </source>
</evidence>
<evidence type="ECO:0000313" key="3">
    <source>
        <dbReference type="Proteomes" id="UP000621670"/>
    </source>
</evidence>
<protein>
    <recommendedName>
        <fullName evidence="4">Signal peptidase</fullName>
    </recommendedName>
</protein>
<keyword evidence="1" id="KW-1133">Transmembrane helix</keyword>
<accession>A0ABR7JGB7</accession>
<evidence type="ECO:0000256" key="1">
    <source>
        <dbReference type="SAM" id="Phobius"/>
    </source>
</evidence>
<keyword evidence="1" id="KW-0472">Membrane</keyword>
<feature type="transmembrane region" description="Helical" evidence="1">
    <location>
        <begin position="48"/>
        <end position="65"/>
    </location>
</feature>
<dbReference type="PROSITE" id="PS51257">
    <property type="entry name" value="PROKAR_LIPOPROTEIN"/>
    <property type="match status" value="1"/>
</dbReference>
<dbReference type="EMBL" id="JACRUM010000004">
    <property type="protein sequence ID" value="MBC5863512.1"/>
    <property type="molecule type" value="Genomic_DNA"/>
</dbReference>
<evidence type="ECO:0000313" key="2">
    <source>
        <dbReference type="EMBL" id="MBC5863512.1"/>
    </source>
</evidence>